<evidence type="ECO:0000256" key="2">
    <source>
        <dbReference type="ARBA" id="ARBA00022692"/>
    </source>
</evidence>
<evidence type="ECO:0000256" key="3">
    <source>
        <dbReference type="ARBA" id="ARBA00022989"/>
    </source>
</evidence>
<comment type="caution">
    <text evidence="6">The sequence shown here is derived from an EMBL/GenBank/DDBJ whole genome shotgun (WGS) entry which is preliminary data.</text>
</comment>
<dbReference type="PROSITE" id="PS51469">
    <property type="entry name" value="SUN"/>
    <property type="match status" value="1"/>
</dbReference>
<dbReference type="EMBL" id="CAJOBA010041342">
    <property type="protein sequence ID" value="CAF4112225.1"/>
    <property type="molecule type" value="Genomic_DNA"/>
</dbReference>
<proteinExistence type="predicted"/>
<sequence length="518" mass="57556">MTGFDTANLFNKAADIETTIGRNSANDVPTTAEVIEDVDSIHQDQPKLIVPAVEENVTSIIHLTSEQQSNVNASILSKKNLSSIHSFEEWKQLHTVDSTKEVASQISSDAPVPLQAALTSSQSIKKLKLRKNFASASCGAKILSNNAESSNPSSILYSSPDEYMLNPCNAKIWFVVELCESIRILNIEIANFELFSSVPKTFRVAGSDRYPTKDWHRYHLGTFNCTFNRTIQGFETVQFDTYLKYVRFEFLDFHGREHFCPLSIVHVHGSNVEDELITMEKNNGYPDKTEEIDKHLTDLDDDTNDEQQSSSAIGSAIINLAKKVFNLRQPSQQSSQLNPVLTSTTAAVLLSSELNPLRNVNDNTCDTVSSSSSITINGTTKYSLLSLLKQCISLLFSREISNYKEPVIFCSIPNRYCQCYENNTQFTNSNSTTPNLLSDQCGYYYLLTTRHSAHQKVNTSNSSQTTAATVNVTHHIKTDLTNDSVIALSSSSISNDNSTENLTLENNSQGNIHVKKAI</sequence>
<accession>A0A8S2EYG7</accession>
<dbReference type="PANTHER" id="PTHR12953">
    <property type="entry name" value="MEMBRANE PROTEIN CH1 RELATED"/>
    <property type="match status" value="1"/>
</dbReference>
<dbReference type="GO" id="GO:0005737">
    <property type="term" value="C:cytoplasm"/>
    <property type="evidence" value="ECO:0007669"/>
    <property type="project" value="TreeGrafter"/>
</dbReference>
<evidence type="ECO:0000313" key="7">
    <source>
        <dbReference type="EMBL" id="CAF4112225.1"/>
    </source>
</evidence>
<name>A0A8S2EYG7_9BILA</name>
<evidence type="ECO:0000256" key="1">
    <source>
        <dbReference type="ARBA" id="ARBA00004308"/>
    </source>
</evidence>
<comment type="subcellular location">
    <subcellularLocation>
        <location evidence="1">Endomembrane system</location>
    </subcellularLocation>
</comment>
<evidence type="ECO:0000313" key="6">
    <source>
        <dbReference type="EMBL" id="CAF1305239.1"/>
    </source>
</evidence>
<dbReference type="InterPro" id="IPR045120">
    <property type="entry name" value="Suco/Slp1-like"/>
</dbReference>
<dbReference type="PANTHER" id="PTHR12953:SF0">
    <property type="entry name" value="SUN DOMAIN-CONTAINING OSSIFICATION FACTOR"/>
    <property type="match status" value="1"/>
</dbReference>
<dbReference type="GO" id="GO:0016020">
    <property type="term" value="C:membrane"/>
    <property type="evidence" value="ECO:0007669"/>
    <property type="project" value="InterPro"/>
</dbReference>
<keyword evidence="2" id="KW-0812">Transmembrane</keyword>
<evidence type="ECO:0000259" key="5">
    <source>
        <dbReference type="PROSITE" id="PS51469"/>
    </source>
</evidence>
<protein>
    <recommendedName>
        <fullName evidence="5">SUN domain-containing protein</fullName>
    </recommendedName>
</protein>
<reference evidence="6" key="1">
    <citation type="submission" date="2021-02" db="EMBL/GenBank/DDBJ databases">
        <authorList>
            <person name="Nowell W R."/>
        </authorList>
    </citation>
    <scope>NUCLEOTIDE SEQUENCE</scope>
</reference>
<evidence type="ECO:0000313" key="8">
    <source>
        <dbReference type="Proteomes" id="UP000677228"/>
    </source>
</evidence>
<evidence type="ECO:0000256" key="4">
    <source>
        <dbReference type="ARBA" id="ARBA00023136"/>
    </source>
</evidence>
<dbReference type="InterPro" id="IPR012919">
    <property type="entry name" value="SUN_dom"/>
</dbReference>
<feature type="domain" description="SUN" evidence="5">
    <location>
        <begin position="99"/>
        <end position="272"/>
    </location>
</feature>
<dbReference type="EMBL" id="CAJNOK010019761">
    <property type="protein sequence ID" value="CAF1305239.1"/>
    <property type="molecule type" value="Genomic_DNA"/>
</dbReference>
<organism evidence="6 8">
    <name type="scientific">Didymodactylos carnosus</name>
    <dbReference type="NCBI Taxonomy" id="1234261"/>
    <lineage>
        <taxon>Eukaryota</taxon>
        <taxon>Metazoa</taxon>
        <taxon>Spiralia</taxon>
        <taxon>Gnathifera</taxon>
        <taxon>Rotifera</taxon>
        <taxon>Eurotatoria</taxon>
        <taxon>Bdelloidea</taxon>
        <taxon>Philodinida</taxon>
        <taxon>Philodinidae</taxon>
        <taxon>Didymodactylos</taxon>
    </lineage>
</organism>
<dbReference type="GO" id="GO:0034975">
    <property type="term" value="P:protein folding in endoplasmic reticulum"/>
    <property type="evidence" value="ECO:0007669"/>
    <property type="project" value="TreeGrafter"/>
</dbReference>
<dbReference type="AlphaFoldDB" id="A0A8S2EYG7"/>
<dbReference type="GO" id="GO:0012505">
    <property type="term" value="C:endomembrane system"/>
    <property type="evidence" value="ECO:0007669"/>
    <property type="project" value="UniProtKB-SubCell"/>
</dbReference>
<keyword evidence="3" id="KW-1133">Transmembrane helix</keyword>
<keyword evidence="4" id="KW-0472">Membrane</keyword>
<dbReference type="Pfam" id="PF07738">
    <property type="entry name" value="Sad1_UNC"/>
    <property type="match status" value="1"/>
</dbReference>
<dbReference type="Proteomes" id="UP000677228">
    <property type="component" value="Unassembled WGS sequence"/>
</dbReference>
<dbReference type="Proteomes" id="UP000682733">
    <property type="component" value="Unassembled WGS sequence"/>
</dbReference>
<gene>
    <name evidence="6" type="ORF">OVA965_LOCUS28729</name>
    <name evidence="7" type="ORF">TMI583_LOCUS29486</name>
</gene>